<dbReference type="Gene3D" id="2.60.120.10">
    <property type="entry name" value="Jelly Rolls"/>
    <property type="match status" value="1"/>
</dbReference>
<evidence type="ECO:0000259" key="9">
    <source>
        <dbReference type="Pfam" id="PF00190"/>
    </source>
</evidence>
<dbReference type="InterPro" id="IPR001929">
    <property type="entry name" value="Germin"/>
</dbReference>
<gene>
    <name evidence="11" type="ORF">F0562_002744</name>
</gene>
<evidence type="ECO:0000256" key="2">
    <source>
        <dbReference type="ARBA" id="ARBA00007456"/>
    </source>
</evidence>
<dbReference type="InterPro" id="IPR014710">
    <property type="entry name" value="RmlC-like_jellyroll"/>
</dbReference>
<protein>
    <recommendedName>
        <fullName evidence="8">Germin-like protein</fullName>
    </recommendedName>
</protein>
<dbReference type="EMBL" id="CM018032">
    <property type="protein sequence ID" value="KAA8546517.1"/>
    <property type="molecule type" value="Genomic_DNA"/>
</dbReference>
<dbReference type="Pfam" id="PF00190">
    <property type="entry name" value="Cupin_1"/>
    <property type="match status" value="1"/>
</dbReference>
<keyword evidence="12" id="KW-1185">Reference proteome</keyword>
<dbReference type="AlphaFoldDB" id="A0A5J5BXQ9"/>
<keyword evidence="4 8" id="KW-0964">Secreted</keyword>
<evidence type="ECO:0000256" key="3">
    <source>
        <dbReference type="ARBA" id="ARBA00022523"/>
    </source>
</evidence>
<evidence type="ECO:0000313" key="11">
    <source>
        <dbReference type="EMBL" id="KAA8546517.1"/>
    </source>
</evidence>
<evidence type="ECO:0000256" key="1">
    <source>
        <dbReference type="ARBA" id="ARBA00004271"/>
    </source>
</evidence>
<dbReference type="PANTHER" id="PTHR31238">
    <property type="entry name" value="GERMIN-LIKE PROTEIN SUBFAMILY 3 MEMBER 3"/>
    <property type="match status" value="1"/>
</dbReference>
<dbReference type="GO" id="GO:0030145">
    <property type="term" value="F:manganese ion binding"/>
    <property type="evidence" value="ECO:0007669"/>
    <property type="project" value="UniProtKB-UniRule"/>
</dbReference>
<keyword evidence="6 7" id="KW-0464">Manganese</keyword>
<evidence type="ECO:0000259" key="10">
    <source>
        <dbReference type="Pfam" id="PF13456"/>
    </source>
</evidence>
<evidence type="ECO:0000256" key="5">
    <source>
        <dbReference type="ARBA" id="ARBA00022723"/>
    </source>
</evidence>
<keyword evidence="5 7" id="KW-0479">Metal-binding</keyword>
<feature type="domain" description="RNase H type-1" evidence="10">
    <location>
        <begin position="124"/>
        <end position="168"/>
    </location>
</feature>
<reference evidence="11 12" key="1">
    <citation type="submission" date="2019-09" db="EMBL/GenBank/DDBJ databases">
        <title>A chromosome-level genome assembly of the Chinese tupelo Nyssa sinensis.</title>
        <authorList>
            <person name="Yang X."/>
            <person name="Kang M."/>
            <person name="Yang Y."/>
            <person name="Xiong H."/>
            <person name="Wang M."/>
            <person name="Zhang Z."/>
            <person name="Wang Z."/>
            <person name="Wu H."/>
            <person name="Ma T."/>
            <person name="Liu J."/>
            <person name="Xi Z."/>
        </authorList>
    </citation>
    <scope>NUCLEOTIDE SEQUENCE [LARGE SCALE GENOMIC DNA]</scope>
    <source>
        <strain evidence="11">J267</strain>
        <tissue evidence="11">Leaf</tissue>
    </source>
</reference>
<dbReference type="InterPro" id="IPR011051">
    <property type="entry name" value="RmlC_Cupin_sf"/>
</dbReference>
<accession>A0A5J5BXQ9</accession>
<evidence type="ECO:0000256" key="4">
    <source>
        <dbReference type="ARBA" id="ARBA00022525"/>
    </source>
</evidence>
<dbReference type="OrthoDB" id="1906820at2759"/>
<dbReference type="Pfam" id="PF13456">
    <property type="entry name" value="RVT_3"/>
    <property type="match status" value="1"/>
</dbReference>
<dbReference type="Proteomes" id="UP000325577">
    <property type="component" value="Linkage Group LG1"/>
</dbReference>
<feature type="binding site" evidence="7">
    <location>
        <position position="39"/>
    </location>
    <ligand>
        <name>Mn(2+)</name>
        <dbReference type="ChEBI" id="CHEBI:29035"/>
    </ligand>
</feature>
<dbReference type="InterPro" id="IPR006045">
    <property type="entry name" value="Cupin_1"/>
</dbReference>
<evidence type="ECO:0000256" key="7">
    <source>
        <dbReference type="PIRSR" id="PIRSR601929-2"/>
    </source>
</evidence>
<proteinExistence type="inferred from homology"/>
<evidence type="ECO:0000256" key="8">
    <source>
        <dbReference type="RuleBase" id="RU366015"/>
    </source>
</evidence>
<dbReference type="GO" id="GO:0004523">
    <property type="term" value="F:RNA-DNA hybrid ribonuclease activity"/>
    <property type="evidence" value="ECO:0007669"/>
    <property type="project" value="InterPro"/>
</dbReference>
<comment type="subcellular location">
    <subcellularLocation>
        <location evidence="1 8">Secreted</location>
        <location evidence="1 8">Extracellular space</location>
        <location evidence="1 8">Apoplast</location>
    </subcellularLocation>
</comment>
<name>A0A5J5BXQ9_9ASTE</name>
<dbReference type="GO" id="GO:0048046">
    <property type="term" value="C:apoplast"/>
    <property type="evidence" value="ECO:0007669"/>
    <property type="project" value="UniProtKB-SubCell"/>
</dbReference>
<dbReference type="InterPro" id="IPR002156">
    <property type="entry name" value="RNaseH_domain"/>
</dbReference>
<feature type="domain" description="Cupin type-1" evidence="9">
    <location>
        <begin position="10"/>
        <end position="72"/>
    </location>
</feature>
<evidence type="ECO:0000313" key="12">
    <source>
        <dbReference type="Proteomes" id="UP000325577"/>
    </source>
</evidence>
<dbReference type="GO" id="GO:0003676">
    <property type="term" value="F:nucleic acid binding"/>
    <property type="evidence" value="ECO:0007669"/>
    <property type="project" value="InterPro"/>
</dbReference>
<comment type="similarity">
    <text evidence="2 8">Belongs to the germin family.</text>
</comment>
<keyword evidence="3 8" id="KW-0052">Apoplast</keyword>
<dbReference type="PRINTS" id="PR00325">
    <property type="entry name" value="GERMIN"/>
</dbReference>
<evidence type="ECO:0000256" key="6">
    <source>
        <dbReference type="ARBA" id="ARBA00023211"/>
    </source>
</evidence>
<sequence>MMFVSKSDVVTGFIDTRTNVFQKVLKEGDVFLFPRGLLHYFLNSGFELATVFSVLNSHNPGVVSIFGAMFAVDLAAKQMIMQRLISFSTMEGRGGMVVLYSLENLELRDLMVHGNSSRNPTEAPTKDHSELGHLVHEVRKELFRFRYMSCLHVHREGNSLAYVVASYA</sequence>
<dbReference type="SUPFAM" id="SSF51182">
    <property type="entry name" value="RmlC-like cupins"/>
    <property type="match status" value="1"/>
</dbReference>
<organism evidence="11 12">
    <name type="scientific">Nyssa sinensis</name>
    <dbReference type="NCBI Taxonomy" id="561372"/>
    <lineage>
        <taxon>Eukaryota</taxon>
        <taxon>Viridiplantae</taxon>
        <taxon>Streptophyta</taxon>
        <taxon>Embryophyta</taxon>
        <taxon>Tracheophyta</taxon>
        <taxon>Spermatophyta</taxon>
        <taxon>Magnoliopsida</taxon>
        <taxon>eudicotyledons</taxon>
        <taxon>Gunneridae</taxon>
        <taxon>Pentapetalae</taxon>
        <taxon>asterids</taxon>
        <taxon>Cornales</taxon>
        <taxon>Nyssaceae</taxon>
        <taxon>Nyssa</taxon>
    </lineage>
</organism>